<comment type="caution">
    <text evidence="2">The sequence shown here is derived from an EMBL/GenBank/DDBJ whole genome shotgun (WGS) entry which is preliminary data.</text>
</comment>
<evidence type="ECO:0008006" key="3">
    <source>
        <dbReference type="Google" id="ProtNLM"/>
    </source>
</evidence>
<dbReference type="PIRSF" id="PIRSF021239">
    <property type="entry name" value="UCP021239"/>
    <property type="match status" value="1"/>
</dbReference>
<dbReference type="EMBL" id="VSSQ01025763">
    <property type="protein sequence ID" value="MPM74121.1"/>
    <property type="molecule type" value="Genomic_DNA"/>
</dbReference>
<evidence type="ECO:0000256" key="1">
    <source>
        <dbReference type="SAM" id="Phobius"/>
    </source>
</evidence>
<dbReference type="InterPro" id="IPR007437">
    <property type="entry name" value="DUF486"/>
</dbReference>
<dbReference type="AlphaFoldDB" id="A0A645CB12"/>
<accession>A0A645CB12</accession>
<name>A0A645CB12_9ZZZZ</name>
<keyword evidence="1" id="KW-1133">Transmembrane helix</keyword>
<protein>
    <recommendedName>
        <fullName evidence="3">DMT family protein</fullName>
    </recommendedName>
</protein>
<reference evidence="2" key="1">
    <citation type="submission" date="2019-08" db="EMBL/GenBank/DDBJ databases">
        <authorList>
            <person name="Kucharzyk K."/>
            <person name="Murdoch R.W."/>
            <person name="Higgins S."/>
            <person name="Loffler F."/>
        </authorList>
    </citation>
    <scope>NUCLEOTIDE SEQUENCE</scope>
</reference>
<gene>
    <name evidence="2" type="ORF">SDC9_121106</name>
</gene>
<keyword evidence="1" id="KW-0472">Membrane</keyword>
<feature type="transmembrane region" description="Helical" evidence="1">
    <location>
        <begin position="7"/>
        <end position="26"/>
    </location>
</feature>
<proteinExistence type="predicted"/>
<dbReference type="Pfam" id="PF04342">
    <property type="entry name" value="DMT_6"/>
    <property type="match status" value="1"/>
</dbReference>
<feature type="transmembrane region" description="Helical" evidence="1">
    <location>
        <begin position="38"/>
        <end position="57"/>
    </location>
</feature>
<feature type="transmembrane region" description="Helical" evidence="1">
    <location>
        <begin position="78"/>
        <end position="98"/>
    </location>
</feature>
<feature type="transmembrane region" description="Helical" evidence="1">
    <location>
        <begin position="104"/>
        <end position="122"/>
    </location>
</feature>
<sequence>MMSQGVYSILLLIVSNVFMTFAWYGHLKLQDAKLIDNWPLILVILFSWGIALFEYCAQVPANRMGFQGNGGPFTLMQLKVIQEVITLVVFTLFSTLLFKGESLHWNHLAAFLCLILAVYFVFMK</sequence>
<organism evidence="2">
    <name type="scientific">bioreactor metagenome</name>
    <dbReference type="NCBI Taxonomy" id="1076179"/>
    <lineage>
        <taxon>unclassified sequences</taxon>
        <taxon>metagenomes</taxon>
        <taxon>ecological metagenomes</taxon>
    </lineage>
</organism>
<dbReference type="PANTHER" id="PTHR38482">
    <property type="entry name" value="DMT FAMILY PROTEIN"/>
    <property type="match status" value="1"/>
</dbReference>
<dbReference type="PANTHER" id="PTHR38482:SF1">
    <property type="entry name" value="DMT FAMILY PROTEIN"/>
    <property type="match status" value="1"/>
</dbReference>
<keyword evidence="1" id="KW-0812">Transmembrane</keyword>
<evidence type="ECO:0000313" key="2">
    <source>
        <dbReference type="EMBL" id="MPM74121.1"/>
    </source>
</evidence>